<protein>
    <recommendedName>
        <fullName evidence="2">carbonic anhydrase</fullName>
        <ecNumber evidence="2">4.2.1.1</ecNumber>
    </recommendedName>
</protein>
<gene>
    <name evidence="11" type="ORF">HF682_14030</name>
</gene>
<dbReference type="PANTHER" id="PTHR18952">
    <property type="entry name" value="CARBONIC ANHYDRASE"/>
    <property type="match status" value="1"/>
</dbReference>
<dbReference type="EMBL" id="JABAIM010000003">
    <property type="protein sequence ID" value="NLR76280.1"/>
    <property type="molecule type" value="Genomic_DNA"/>
</dbReference>
<evidence type="ECO:0000256" key="5">
    <source>
        <dbReference type="ARBA" id="ARBA00023239"/>
    </source>
</evidence>
<keyword evidence="9" id="KW-1133">Transmembrane helix</keyword>
<evidence type="ECO:0000256" key="3">
    <source>
        <dbReference type="ARBA" id="ARBA00022723"/>
    </source>
</evidence>
<dbReference type="PANTHER" id="PTHR18952:SF265">
    <property type="entry name" value="CARBONIC ANHYDRASE"/>
    <property type="match status" value="1"/>
</dbReference>
<name>A0A847RYQ9_9NEIS</name>
<evidence type="ECO:0000256" key="9">
    <source>
        <dbReference type="SAM" id="Phobius"/>
    </source>
</evidence>
<feature type="domain" description="Alpha-carbonic anhydrase" evidence="10">
    <location>
        <begin position="228"/>
        <end position="450"/>
    </location>
</feature>
<feature type="compositionally biased region" description="Acidic residues" evidence="8">
    <location>
        <begin position="60"/>
        <end position="70"/>
    </location>
</feature>
<dbReference type="Gene3D" id="3.10.200.10">
    <property type="entry name" value="Alpha carbonic anhydrase"/>
    <property type="match status" value="1"/>
</dbReference>
<dbReference type="RefSeq" id="WP_168877944.1">
    <property type="nucleotide sequence ID" value="NZ_JABAIM010000003.1"/>
</dbReference>
<dbReference type="Pfam" id="PF00194">
    <property type="entry name" value="Carb_anhydrase"/>
    <property type="match status" value="1"/>
</dbReference>
<keyword evidence="12" id="KW-1185">Reference proteome</keyword>
<dbReference type="SUPFAM" id="SSF51069">
    <property type="entry name" value="Carbonic anhydrase"/>
    <property type="match status" value="1"/>
</dbReference>
<comment type="caution">
    <text evidence="11">The sequence shown here is derived from an EMBL/GenBank/DDBJ whole genome shotgun (WGS) entry which is preliminary data.</text>
</comment>
<evidence type="ECO:0000256" key="6">
    <source>
        <dbReference type="ARBA" id="ARBA00048348"/>
    </source>
</evidence>
<dbReference type="Proteomes" id="UP000587991">
    <property type="component" value="Unassembled WGS sequence"/>
</dbReference>
<dbReference type="EC" id="4.2.1.1" evidence="2"/>
<evidence type="ECO:0000313" key="12">
    <source>
        <dbReference type="Proteomes" id="UP000587991"/>
    </source>
</evidence>
<dbReference type="InterPro" id="IPR001148">
    <property type="entry name" value="CA_dom"/>
</dbReference>
<sequence>MSEPAAEAAAPAADNKKKKWLMIGLIGGGVLLIVLSVVLAVVLSHGKSKKGQSKAHDTEQQAEEGDAEGGGEEHADAEEHGKKEEGHEKPKAEHGSAEPEHTTETHKPAEGGKPGDEAALKAEADQLKQDIAKLQHEMDQQTEMLTLSDEAAKLKSEINALKEKKASLEGDKQKLAEGVKQIRSGEKKCAISGNPDKRLDELRACLGMSQHGESKPGEHKPAGDSHEVHWSYNGENGPEFWAKLKPEWKVCAEGRTQSPINLVGKFGSGVPALSYEYKSSALTVVNNGHTIQANVAEGGGVVLDGKRYKLLQFHFHTPSEEQINGRANDMVAHLVHKSEDGKLLVIGVLLNRGKDNPVLKPVFDNMPGKASEEKAVPNAGFDANRLLPASRNYFHYDGSLTTPPCSEGVKWFVLKNVGNISPKQYDAYTQLYPYNARPVQAVNGRAIVEN</sequence>
<accession>A0A847RYQ9</accession>
<feature type="coiled-coil region" evidence="7">
    <location>
        <begin position="117"/>
        <end position="178"/>
    </location>
</feature>
<organism evidence="11 12">
    <name type="scientific">Leeia aquatica</name>
    <dbReference type="NCBI Taxonomy" id="2725557"/>
    <lineage>
        <taxon>Bacteria</taxon>
        <taxon>Pseudomonadati</taxon>
        <taxon>Pseudomonadota</taxon>
        <taxon>Betaproteobacteria</taxon>
        <taxon>Neisseriales</taxon>
        <taxon>Leeiaceae</taxon>
        <taxon>Leeia</taxon>
    </lineage>
</organism>
<evidence type="ECO:0000256" key="1">
    <source>
        <dbReference type="ARBA" id="ARBA00010718"/>
    </source>
</evidence>
<comment type="catalytic activity">
    <reaction evidence="6">
        <text>hydrogencarbonate + H(+) = CO2 + H2O</text>
        <dbReference type="Rhea" id="RHEA:10748"/>
        <dbReference type="ChEBI" id="CHEBI:15377"/>
        <dbReference type="ChEBI" id="CHEBI:15378"/>
        <dbReference type="ChEBI" id="CHEBI:16526"/>
        <dbReference type="ChEBI" id="CHEBI:17544"/>
        <dbReference type="EC" id="4.2.1.1"/>
    </reaction>
</comment>
<keyword evidence="3" id="KW-0479">Metal-binding</keyword>
<keyword evidence="7" id="KW-0175">Coiled coil</keyword>
<evidence type="ECO:0000259" key="10">
    <source>
        <dbReference type="PROSITE" id="PS51144"/>
    </source>
</evidence>
<keyword evidence="4" id="KW-0862">Zinc</keyword>
<evidence type="ECO:0000256" key="4">
    <source>
        <dbReference type="ARBA" id="ARBA00022833"/>
    </source>
</evidence>
<evidence type="ECO:0000256" key="2">
    <source>
        <dbReference type="ARBA" id="ARBA00012925"/>
    </source>
</evidence>
<dbReference type="InterPro" id="IPR041891">
    <property type="entry name" value="Alpha_CA_prokaryot-like"/>
</dbReference>
<dbReference type="GO" id="GO:0008270">
    <property type="term" value="F:zinc ion binding"/>
    <property type="evidence" value="ECO:0007669"/>
    <property type="project" value="InterPro"/>
</dbReference>
<dbReference type="AlphaFoldDB" id="A0A847RYQ9"/>
<evidence type="ECO:0000256" key="7">
    <source>
        <dbReference type="SAM" id="Coils"/>
    </source>
</evidence>
<evidence type="ECO:0000256" key="8">
    <source>
        <dbReference type="SAM" id="MobiDB-lite"/>
    </source>
</evidence>
<comment type="similarity">
    <text evidence="1">Belongs to the alpha-carbonic anhydrase family.</text>
</comment>
<keyword evidence="5" id="KW-0456">Lyase</keyword>
<reference evidence="11 12" key="1">
    <citation type="submission" date="2020-04" db="EMBL/GenBank/DDBJ databases">
        <title>Draft genome of Leeia sp. IMCC25680.</title>
        <authorList>
            <person name="Song J."/>
            <person name="Cho J.-C."/>
        </authorList>
    </citation>
    <scope>NUCLEOTIDE SEQUENCE [LARGE SCALE GENOMIC DNA]</scope>
    <source>
        <strain evidence="11 12">IMCC25680</strain>
    </source>
</reference>
<dbReference type="InterPro" id="IPR023561">
    <property type="entry name" value="Carbonic_anhydrase_a-class"/>
</dbReference>
<evidence type="ECO:0000313" key="11">
    <source>
        <dbReference type="EMBL" id="NLR76280.1"/>
    </source>
</evidence>
<feature type="transmembrane region" description="Helical" evidence="9">
    <location>
        <begin position="20"/>
        <end position="43"/>
    </location>
</feature>
<dbReference type="PROSITE" id="PS51144">
    <property type="entry name" value="ALPHA_CA_2"/>
    <property type="match status" value="1"/>
</dbReference>
<proteinExistence type="inferred from homology"/>
<dbReference type="SMART" id="SM01057">
    <property type="entry name" value="Carb_anhydrase"/>
    <property type="match status" value="1"/>
</dbReference>
<keyword evidence="9" id="KW-0472">Membrane</keyword>
<dbReference type="GO" id="GO:0004089">
    <property type="term" value="F:carbonate dehydratase activity"/>
    <property type="evidence" value="ECO:0007669"/>
    <property type="project" value="UniProtKB-EC"/>
</dbReference>
<dbReference type="InterPro" id="IPR036398">
    <property type="entry name" value="CA_dom_sf"/>
</dbReference>
<feature type="region of interest" description="Disordered" evidence="8">
    <location>
        <begin position="46"/>
        <end position="116"/>
    </location>
</feature>
<keyword evidence="9" id="KW-0812">Transmembrane</keyword>
<dbReference type="CDD" id="cd03124">
    <property type="entry name" value="alpha_CA_prokaryotic_like"/>
    <property type="match status" value="1"/>
</dbReference>
<feature type="compositionally biased region" description="Basic and acidic residues" evidence="8">
    <location>
        <begin position="71"/>
        <end position="116"/>
    </location>
</feature>